<reference evidence="8 9" key="1">
    <citation type="submission" date="2021-02" db="EMBL/GenBank/DDBJ databases">
        <authorList>
            <person name="Lee D.-H."/>
        </authorList>
    </citation>
    <scope>NUCLEOTIDE SEQUENCE [LARGE SCALE GENOMIC DNA]</scope>
    <source>
        <strain evidence="8 9">UL073</strain>
    </source>
</reference>
<keyword evidence="8" id="KW-0648">Protein biosynthesis</keyword>
<comment type="catalytic activity">
    <reaction evidence="7">
        <text>dTDP-beta-L-rhamnose + L-arginyl-[protein] = N(omega)-(alpha-L-rhamnosyl)-L-arginyl-[protein] + dTDP + H(+)</text>
        <dbReference type="Rhea" id="RHEA:66692"/>
        <dbReference type="Rhea" id="RHEA-COMP:10532"/>
        <dbReference type="Rhea" id="RHEA-COMP:17096"/>
        <dbReference type="ChEBI" id="CHEBI:15378"/>
        <dbReference type="ChEBI" id="CHEBI:29965"/>
        <dbReference type="ChEBI" id="CHEBI:57510"/>
        <dbReference type="ChEBI" id="CHEBI:58369"/>
        <dbReference type="ChEBI" id="CHEBI:167445"/>
    </reaction>
    <physiologicalReaction direction="left-to-right" evidence="7">
        <dbReference type="Rhea" id="RHEA:66693"/>
    </physiologicalReaction>
</comment>
<sequence length="380" mass="42561">MKATWDIFCSVVDNYGDIGVTWRLARQLVAEHEQGVRLWVDDLQAFARLCPQADLAAERQWQHGVEVRHWPAEWQPVEAADVVIEAFACHLPPVYVAAMAAKGQVLWLNLEYLSAEDWVGGCHGLPSLQASGLAKYFFFPGFSRDTGGLLREAGLLARRQAFQTDPEARRAFLAELGVQLQPGARLISLFAYENAALAGWLDALAAGATPTQLLVPQGRILADLQAWLKLDELAVGGSWRRGNVQVHVLPFVRQEQYDLLLWSCDFNAVRGEDSFVRAQWAGRPLLWHIYEQDEHAHWDKLQAFLDRYRQGLSPAADAALAGLWRAWNAGEGMADSWSACLQSWPELSEHAEHWCTEQAAQSDLAATLVLFYRNWISCAA</sequence>
<comment type="function">
    <text evidence="3">Protein-arginine rhamnosyltransferase that catalyzes the transfer of a single rhamnose to elongation factor P (EF-P) on 'Lys-32', a modification required for EF-P-dependent rescue of polyproline stalled ribosomes.</text>
</comment>
<evidence type="ECO:0000313" key="8">
    <source>
        <dbReference type="EMBL" id="MBM7059245.1"/>
    </source>
</evidence>
<keyword evidence="8" id="KW-0251">Elongation factor</keyword>
<keyword evidence="1" id="KW-0328">Glycosyltransferase</keyword>
<dbReference type="GO" id="GO:0003746">
    <property type="term" value="F:translation elongation factor activity"/>
    <property type="evidence" value="ECO:0007669"/>
    <property type="project" value="UniProtKB-KW"/>
</dbReference>
<evidence type="ECO:0000256" key="6">
    <source>
        <dbReference type="ARBA" id="ARBA00030025"/>
    </source>
</evidence>
<evidence type="ECO:0000256" key="1">
    <source>
        <dbReference type="ARBA" id="ARBA00022676"/>
    </source>
</evidence>
<accession>A0ABS2I8D6</accession>
<comment type="caution">
    <text evidence="8">The sequence shown here is derived from an EMBL/GenBank/DDBJ whole genome shotgun (WGS) entry which is preliminary data.</text>
</comment>
<evidence type="ECO:0000256" key="7">
    <source>
        <dbReference type="ARBA" id="ARBA00048472"/>
    </source>
</evidence>
<evidence type="ECO:0000256" key="3">
    <source>
        <dbReference type="ARBA" id="ARBA00024303"/>
    </source>
</evidence>
<dbReference type="EMBL" id="JAFEUP010000001">
    <property type="protein sequence ID" value="MBM7059245.1"/>
    <property type="molecule type" value="Genomic_DNA"/>
</dbReference>
<protein>
    <recommendedName>
        <fullName evidence="5">Protein-arginine rhamnosyltransferase</fullName>
    </recommendedName>
    <alternativeName>
        <fullName evidence="6">EF-P arginine rhamnosyltransferase</fullName>
    </alternativeName>
</protein>
<evidence type="ECO:0000256" key="2">
    <source>
        <dbReference type="ARBA" id="ARBA00022679"/>
    </source>
</evidence>
<name>A0ABS2I8D6_9GAMM</name>
<evidence type="ECO:0000256" key="4">
    <source>
        <dbReference type="ARBA" id="ARBA00024346"/>
    </source>
</evidence>
<organism evidence="8 9">
    <name type="scientific">Zestomonas insulae</name>
    <dbReference type="NCBI Taxonomy" id="2809017"/>
    <lineage>
        <taxon>Bacteria</taxon>
        <taxon>Pseudomonadati</taxon>
        <taxon>Pseudomonadota</taxon>
        <taxon>Gammaproteobacteria</taxon>
        <taxon>Pseudomonadales</taxon>
        <taxon>Pseudomonadaceae</taxon>
        <taxon>Zestomonas</taxon>
    </lineage>
</organism>
<keyword evidence="2" id="KW-0808">Transferase</keyword>
<comment type="similarity">
    <text evidence="4">Belongs to the glycosyltransferase 104 family.</text>
</comment>
<evidence type="ECO:0000256" key="5">
    <source>
        <dbReference type="ARBA" id="ARBA00024416"/>
    </source>
</evidence>
<dbReference type="PIRSF" id="PIRSF015557">
    <property type="entry name" value="UCP015557"/>
    <property type="match status" value="1"/>
</dbReference>
<dbReference type="InterPro" id="IPR016633">
    <property type="entry name" value="EarP"/>
</dbReference>
<dbReference type="RefSeq" id="WP_204914029.1">
    <property type="nucleotide sequence ID" value="NZ_JAFEUP010000001.1"/>
</dbReference>
<dbReference type="Proteomes" id="UP000717995">
    <property type="component" value="Unassembled WGS sequence"/>
</dbReference>
<evidence type="ECO:0000313" key="9">
    <source>
        <dbReference type="Proteomes" id="UP000717995"/>
    </source>
</evidence>
<dbReference type="NCBIfam" id="TIGR03837">
    <property type="entry name" value="efp_Arg_rhamno"/>
    <property type="match status" value="1"/>
</dbReference>
<dbReference type="Pfam" id="PF10093">
    <property type="entry name" value="EarP"/>
    <property type="match status" value="1"/>
</dbReference>
<gene>
    <name evidence="8" type="primary">earP</name>
    <name evidence="8" type="ORF">JQX08_00855</name>
</gene>
<keyword evidence="9" id="KW-1185">Reference proteome</keyword>
<proteinExistence type="inferred from homology"/>